<dbReference type="Pfam" id="PF13715">
    <property type="entry name" value="CarbopepD_reg_2"/>
    <property type="match status" value="1"/>
</dbReference>
<comment type="caution">
    <text evidence="6">The sequence shown here is derived from an EMBL/GenBank/DDBJ whole genome shotgun (WGS) entry which is preliminary data.</text>
</comment>
<feature type="domain" description="TonB-dependent receptor plug" evidence="5">
    <location>
        <begin position="211"/>
        <end position="321"/>
    </location>
</feature>
<evidence type="ECO:0000259" key="4">
    <source>
        <dbReference type="Pfam" id="PF00593"/>
    </source>
</evidence>
<dbReference type="Pfam" id="PF00593">
    <property type="entry name" value="TonB_dep_Rec_b-barrel"/>
    <property type="match status" value="1"/>
</dbReference>
<name>A0ABS6YCJ5_9BACT</name>
<dbReference type="InterPro" id="IPR023997">
    <property type="entry name" value="TonB-dep_OMP_SusC/RagA_CS"/>
</dbReference>
<keyword evidence="2" id="KW-0798">TonB box</keyword>
<comment type="subcellular location">
    <subcellularLocation>
        <location evidence="1">Cell outer membrane</location>
        <topology evidence="1">Multi-pass membrane protein</topology>
    </subcellularLocation>
</comment>
<dbReference type="InterPro" id="IPR023996">
    <property type="entry name" value="TonB-dep_OMP_SusC/RagA"/>
</dbReference>
<evidence type="ECO:0000313" key="6">
    <source>
        <dbReference type="EMBL" id="MBW4769271.1"/>
    </source>
</evidence>
<dbReference type="InterPro" id="IPR012910">
    <property type="entry name" value="Plug_dom"/>
</dbReference>
<keyword evidence="3" id="KW-0732">Signal</keyword>
<reference evidence="6 7" key="1">
    <citation type="submission" date="2021-07" db="EMBL/GenBank/DDBJ databases">
        <title>Genomic diversity and antimicrobial resistance of Prevotella spp. isolated from chronic lung disease airways.</title>
        <authorList>
            <person name="Webb K.A."/>
            <person name="Olagoke O.S."/>
            <person name="Baird T."/>
            <person name="Neill J."/>
            <person name="Pham A."/>
            <person name="Wells T.J."/>
            <person name="Ramsay K.A."/>
            <person name="Bell S.C."/>
            <person name="Sarovich D.S."/>
            <person name="Price E.P."/>
        </authorList>
    </citation>
    <scope>NUCLEOTIDE SEQUENCE [LARGE SCALE GENOMIC DNA]</scope>
    <source>
        <strain evidence="6 7">SCHI0011.S.12</strain>
    </source>
</reference>
<feature type="signal peptide" evidence="3">
    <location>
        <begin position="1"/>
        <end position="30"/>
    </location>
</feature>
<dbReference type="InterPro" id="IPR039426">
    <property type="entry name" value="TonB-dep_rcpt-like"/>
</dbReference>
<proteinExistence type="inferred from homology"/>
<keyword evidence="1 2" id="KW-0472">Membrane</keyword>
<evidence type="ECO:0000256" key="1">
    <source>
        <dbReference type="PROSITE-ProRule" id="PRU01360"/>
    </source>
</evidence>
<dbReference type="InterPro" id="IPR000531">
    <property type="entry name" value="Beta-barrel_TonB"/>
</dbReference>
<accession>A0ABS6YCJ5</accession>
<gene>
    <name evidence="6" type="ORF">KZO38_05785</name>
</gene>
<dbReference type="PROSITE" id="PS52016">
    <property type="entry name" value="TONB_DEPENDENT_REC_3"/>
    <property type="match status" value="1"/>
</dbReference>
<evidence type="ECO:0000259" key="5">
    <source>
        <dbReference type="Pfam" id="PF07715"/>
    </source>
</evidence>
<organism evidence="6 7">
    <name type="scientific">Hoylesella nanceiensis</name>
    <dbReference type="NCBI Taxonomy" id="425941"/>
    <lineage>
        <taxon>Bacteria</taxon>
        <taxon>Pseudomonadati</taxon>
        <taxon>Bacteroidota</taxon>
        <taxon>Bacteroidia</taxon>
        <taxon>Bacteroidales</taxon>
        <taxon>Prevotellaceae</taxon>
        <taxon>Hoylesella</taxon>
    </lineage>
</organism>
<comment type="similarity">
    <text evidence="1 2">Belongs to the TonB-dependent receptor family.</text>
</comment>
<dbReference type="Pfam" id="PF07715">
    <property type="entry name" value="Plug"/>
    <property type="match status" value="1"/>
</dbReference>
<dbReference type="NCBIfam" id="TIGR04057">
    <property type="entry name" value="SusC_RagA_signa"/>
    <property type="match status" value="1"/>
</dbReference>
<keyword evidence="1" id="KW-1134">Transmembrane beta strand</keyword>
<dbReference type="RefSeq" id="WP_219481050.1">
    <property type="nucleotide sequence ID" value="NZ_JAHXCT010000003.1"/>
</dbReference>
<feature type="chain" id="PRO_5047409238" evidence="3">
    <location>
        <begin position="31"/>
        <end position="1084"/>
    </location>
</feature>
<keyword evidence="7" id="KW-1185">Reference proteome</keyword>
<sequence>MKKRQVIRRMFSFFLLSLLFNTVFSSVALAQENDKKTVSLSMKNVPLVTFFDEVTKQTGLEFVYDADQIKALGEVNINAKDEPVRSVLGQVLNLVSCGYTISGNQVTVTKKNVGDKRKGVYGQITDSSGQPLPGVTIRMEGFNGGYITDMDGKYQIETDKKDVKLTFNYIGYKQLEKTVKNGTAGNFVMHEDADVLGEVVVTGYGTKNKNSFTGSQISVKKEDLMAVGTKNVLKSLANFVPGMSVLDNDVAGSDPNTLADINIRGRATFTGQANMPVFVVDGSQVKVDYVYDMDMNDIESVTVLKDASASALYGAKASAGVIVITTKALKGGKLRLNYSGTLRFSTPDLSDYKLLNASQKLEYERLAGLYSSDDATEQYALQQRYASIYREIQDGVNTDWIAKPLRNAISNQHSLSIDGGDEHSRYNLGVRYGNDAGVMKGSGRERLSTNFKLSYNLPGKFFVSNTSTVTSVKSTNSPYGEFSDWVKQNPYENPYDSDGSLRKLLNYNTPNPLYESSLGSFSEGDNFDFMNTTNVQLWFGEKFRIDGDFSFQKSKYNSKKFTSPFAAAQISSQSDVSKRGVLQDGYTTTTTYQGKIMGSYNTYLLQKLFLTTMAGASIESSSIDGATYTTIGYYTDKLAHPTFASSYGTGKPTGTDSRYTGVGFFVNANAIWDNRYFLDVVYRYEGSSKFGKNTRFAPFWSLGTGWNIHNEQFMKGSPFQLLKLRASIGYLGNISFEPYQALTTYTYGNSLNYGKGIGAVPLTIGNTNLKWERTLSKNIGVDITVFKGRLDFSADMYVKNTDNLLLDITKAPSVGVLTSKENVGEVENSGVELQTRVIPIQNKDWQWSLSLNYSYNKNKIKKISNALKEQNEQNQKKGGIVPLPIYEEGQSLTAIKVVPSAGIDPVTGNEIFIKRDGSYTMTYDANDKVIFGDSTPFGIGSLSSYLTYKQFSLGTSFRYSFGGSIYNQTLATKVEGSDPRYNADERVFNDRWKQPGDIAKYKKISDSSVPQQTSRFLQTNNYITLSSLSLAYEVPAEKLKKFGLRRLHLEMIANDLFYWSTAKRERGLSYPYDRSIEFSARFSL</sequence>
<keyword evidence="1" id="KW-0812">Transmembrane</keyword>
<keyword evidence="1" id="KW-0998">Cell outer membrane</keyword>
<feature type="domain" description="TonB-dependent receptor-like beta-barrel" evidence="4">
    <location>
        <begin position="472"/>
        <end position="948"/>
    </location>
</feature>
<dbReference type="EMBL" id="JAHXCT010000003">
    <property type="protein sequence ID" value="MBW4769271.1"/>
    <property type="molecule type" value="Genomic_DNA"/>
</dbReference>
<protein>
    <submittedName>
        <fullName evidence="6">SusC/RagA family TonB-linked outer membrane protein</fullName>
    </submittedName>
</protein>
<evidence type="ECO:0000256" key="2">
    <source>
        <dbReference type="RuleBase" id="RU003357"/>
    </source>
</evidence>
<keyword evidence="1" id="KW-0813">Transport</keyword>
<evidence type="ECO:0000313" key="7">
    <source>
        <dbReference type="Proteomes" id="UP000788426"/>
    </source>
</evidence>
<evidence type="ECO:0000256" key="3">
    <source>
        <dbReference type="SAM" id="SignalP"/>
    </source>
</evidence>
<dbReference type="Proteomes" id="UP000788426">
    <property type="component" value="Unassembled WGS sequence"/>
</dbReference>
<dbReference type="NCBIfam" id="TIGR04056">
    <property type="entry name" value="OMP_RagA_SusC"/>
    <property type="match status" value="1"/>
</dbReference>